<evidence type="ECO:0000313" key="2">
    <source>
        <dbReference type="Proteomes" id="UP001165960"/>
    </source>
</evidence>
<sequence>MKCLNLVYLLSFVSALDPPDGAPSDSPCVSWFGKKCANWMRCYINGEYSKDNTKAGCKEAGLEFNGNACWAEKRVGLRHSKFKKRPAWADRNNFARYRNCTSLAPINCPNSGNGEVYFKCLSD</sequence>
<gene>
    <name evidence="1" type="ORF">DSO57_1009557</name>
</gene>
<name>A0ACC2S8V0_9FUNG</name>
<dbReference type="Proteomes" id="UP001165960">
    <property type="component" value="Unassembled WGS sequence"/>
</dbReference>
<accession>A0ACC2S8V0</accession>
<protein>
    <submittedName>
        <fullName evidence="1">Uncharacterized protein</fullName>
    </submittedName>
</protein>
<evidence type="ECO:0000313" key="1">
    <source>
        <dbReference type="EMBL" id="KAJ9058724.1"/>
    </source>
</evidence>
<dbReference type="EMBL" id="QTSX02005710">
    <property type="protein sequence ID" value="KAJ9058724.1"/>
    <property type="molecule type" value="Genomic_DNA"/>
</dbReference>
<comment type="caution">
    <text evidence="1">The sequence shown here is derived from an EMBL/GenBank/DDBJ whole genome shotgun (WGS) entry which is preliminary data.</text>
</comment>
<keyword evidence="2" id="KW-1185">Reference proteome</keyword>
<reference evidence="1" key="1">
    <citation type="submission" date="2022-04" db="EMBL/GenBank/DDBJ databases">
        <title>Genome of the entomopathogenic fungus Entomophthora muscae.</title>
        <authorList>
            <person name="Elya C."/>
            <person name="Lovett B.R."/>
            <person name="Lee E."/>
            <person name="Macias A.M."/>
            <person name="Hajek A.E."/>
            <person name="De Bivort B.L."/>
            <person name="Kasson M.T."/>
            <person name="De Fine Licht H.H."/>
            <person name="Stajich J.E."/>
        </authorList>
    </citation>
    <scope>NUCLEOTIDE SEQUENCE</scope>
    <source>
        <strain evidence="1">Berkeley</strain>
    </source>
</reference>
<organism evidence="1 2">
    <name type="scientific">Entomophthora muscae</name>
    <dbReference type="NCBI Taxonomy" id="34485"/>
    <lineage>
        <taxon>Eukaryota</taxon>
        <taxon>Fungi</taxon>
        <taxon>Fungi incertae sedis</taxon>
        <taxon>Zoopagomycota</taxon>
        <taxon>Entomophthoromycotina</taxon>
        <taxon>Entomophthoromycetes</taxon>
        <taxon>Entomophthorales</taxon>
        <taxon>Entomophthoraceae</taxon>
        <taxon>Entomophthora</taxon>
    </lineage>
</organism>
<proteinExistence type="predicted"/>